<protein>
    <recommendedName>
        <fullName evidence="3">DNA-binding protein</fullName>
    </recommendedName>
</protein>
<gene>
    <name evidence="1" type="ORF">NYP18_08900</name>
</gene>
<dbReference type="Proteomes" id="UP001205965">
    <property type="component" value="Unassembled WGS sequence"/>
</dbReference>
<reference evidence="1 2" key="1">
    <citation type="submission" date="2022-08" db="EMBL/GenBank/DDBJ databases">
        <title>YIM 101645 draft genome.</title>
        <authorList>
            <person name="Chen X."/>
        </authorList>
    </citation>
    <scope>NUCLEOTIDE SEQUENCE [LARGE SCALE GENOMIC DNA]</scope>
    <source>
        <strain evidence="1 2">YIM 101645</strain>
    </source>
</reference>
<dbReference type="RefSeq" id="WP_259427846.1">
    <property type="nucleotide sequence ID" value="NZ_JANWTC010000006.1"/>
</dbReference>
<dbReference type="EMBL" id="JANWTC010000006">
    <property type="protein sequence ID" value="MCS5479776.1"/>
    <property type="molecule type" value="Genomic_DNA"/>
</dbReference>
<evidence type="ECO:0000313" key="2">
    <source>
        <dbReference type="Proteomes" id="UP001205965"/>
    </source>
</evidence>
<evidence type="ECO:0000313" key="1">
    <source>
        <dbReference type="EMBL" id="MCS5479776.1"/>
    </source>
</evidence>
<proteinExistence type="predicted"/>
<keyword evidence="2" id="KW-1185">Reference proteome</keyword>
<comment type="caution">
    <text evidence="1">The sequence shown here is derived from an EMBL/GenBank/DDBJ whole genome shotgun (WGS) entry which is preliminary data.</text>
</comment>
<organism evidence="1 2">
    <name type="scientific">Corynebacterium lemuris</name>
    <dbReference type="NCBI Taxonomy" id="1859292"/>
    <lineage>
        <taxon>Bacteria</taxon>
        <taxon>Bacillati</taxon>
        <taxon>Actinomycetota</taxon>
        <taxon>Actinomycetes</taxon>
        <taxon>Mycobacteriales</taxon>
        <taxon>Corynebacteriaceae</taxon>
        <taxon>Corynebacterium</taxon>
    </lineage>
</organism>
<sequence>MSNHKQWFIETTGNSSGRAAAELADIPPATLNRQLSKGELTAEFVIAIARAYHHSPVTALVSTGFITMAEVDGTSLGDALRFASDQELVRELAHRIDNEPAHWEGTFDDVVDRSANPTLHAVPSDDDVEAALQEANDGLAVAQERTDELTEPDAP</sequence>
<accession>A0ABT2FX13</accession>
<evidence type="ECO:0008006" key="3">
    <source>
        <dbReference type="Google" id="ProtNLM"/>
    </source>
</evidence>
<name>A0ABT2FX13_9CORY</name>